<proteinExistence type="predicted"/>
<dbReference type="InterPro" id="IPR023340">
    <property type="entry name" value="UMA"/>
</dbReference>
<dbReference type="PROSITE" id="PS51497">
    <property type="entry name" value="UMA"/>
    <property type="match status" value="1"/>
</dbReference>
<dbReference type="AlphaFoldDB" id="A0AAD8GEW3"/>
<comment type="caution">
    <text evidence="2">The sequence shown here is derived from an EMBL/GenBank/DDBJ whole genome shotgun (WGS) entry which is preliminary data.</text>
</comment>
<accession>A0AAD8GEW3</accession>
<dbReference type="EMBL" id="JAGXEW010000003">
    <property type="protein sequence ID" value="KAK1173178.1"/>
    <property type="molecule type" value="Genomic_DNA"/>
</dbReference>
<feature type="domain" description="UMA" evidence="1">
    <location>
        <begin position="86"/>
        <end position="134"/>
    </location>
</feature>
<name>A0AAD8GEW3_ACIOX</name>
<dbReference type="Proteomes" id="UP001230051">
    <property type="component" value="Unassembled WGS sequence"/>
</dbReference>
<dbReference type="InterPro" id="IPR053292">
    <property type="entry name" value="UBAP1-MVB12_assoc_domain"/>
</dbReference>
<protein>
    <submittedName>
        <fullName evidence="2">UBAP1-MVB12-associated (UMA)-domain containing protein 1</fullName>
    </submittedName>
</protein>
<evidence type="ECO:0000313" key="3">
    <source>
        <dbReference type="Proteomes" id="UP001230051"/>
    </source>
</evidence>
<dbReference type="PANTHER" id="PTHR36291">
    <property type="entry name" value="UBAP1-MVB12-ASSOCIATED (UMA)-DOMAIN CONTAINING PROTEIN 1"/>
    <property type="match status" value="1"/>
</dbReference>
<organism evidence="2 3">
    <name type="scientific">Acipenser oxyrinchus oxyrinchus</name>
    <dbReference type="NCBI Taxonomy" id="40147"/>
    <lineage>
        <taxon>Eukaryota</taxon>
        <taxon>Metazoa</taxon>
        <taxon>Chordata</taxon>
        <taxon>Craniata</taxon>
        <taxon>Vertebrata</taxon>
        <taxon>Euteleostomi</taxon>
        <taxon>Actinopterygii</taxon>
        <taxon>Chondrostei</taxon>
        <taxon>Acipenseriformes</taxon>
        <taxon>Acipenseridae</taxon>
        <taxon>Acipenser</taxon>
    </lineage>
</organism>
<evidence type="ECO:0000259" key="1">
    <source>
        <dbReference type="PROSITE" id="PS51497"/>
    </source>
</evidence>
<dbReference type="PANTHER" id="PTHR36291:SF1">
    <property type="entry name" value="UBAP1-MVB12-ASSOCIATED (UMA)-DOMAIN CONTAINING PROTEIN 1"/>
    <property type="match status" value="1"/>
</dbReference>
<evidence type="ECO:0000313" key="2">
    <source>
        <dbReference type="EMBL" id="KAK1173178.1"/>
    </source>
</evidence>
<gene>
    <name evidence="2" type="primary">UMAD1</name>
    <name evidence="2" type="ORF">AOXY_G3238</name>
</gene>
<sequence length="137" mass="15027">MFNFLGIRKDSKKLTPEKEADGFVLLGETIEEQRQTMQRMEHVQQGSNVLIQPSQTTAVNPPAASVEPTQAMNQTAEGAPLISELLSDVPFTLAPHILAMQTSFTDIPDALVSGDINDNLASFRYDFTLENSVLCDS</sequence>
<reference evidence="2" key="1">
    <citation type="submission" date="2022-02" db="EMBL/GenBank/DDBJ databases">
        <title>Atlantic sturgeon de novo genome assembly.</title>
        <authorList>
            <person name="Stock M."/>
            <person name="Klopp C."/>
            <person name="Guiguen Y."/>
            <person name="Cabau C."/>
            <person name="Parinello H."/>
            <person name="Santidrian Yebra-Pimentel E."/>
            <person name="Kuhl H."/>
            <person name="Dirks R.P."/>
            <person name="Guessner J."/>
            <person name="Wuertz S."/>
            <person name="Du K."/>
            <person name="Schartl M."/>
        </authorList>
    </citation>
    <scope>NUCLEOTIDE SEQUENCE</scope>
    <source>
        <strain evidence="2">STURGEONOMICS-FGT-2020</strain>
        <tissue evidence="2">Whole blood</tissue>
    </source>
</reference>
<keyword evidence="3" id="KW-1185">Reference proteome</keyword>